<keyword evidence="6 12" id="KW-0812">Transmembrane</keyword>
<feature type="transmembrane region" description="Helical" evidence="12">
    <location>
        <begin position="37"/>
        <end position="59"/>
    </location>
</feature>
<dbReference type="GO" id="GO:0044780">
    <property type="term" value="P:bacterial-type flagellum assembly"/>
    <property type="evidence" value="ECO:0007669"/>
    <property type="project" value="InterPro"/>
</dbReference>
<proteinExistence type="inferred from homology"/>
<dbReference type="InterPro" id="IPR006135">
    <property type="entry name" value="T3SS_substrate_exporter"/>
</dbReference>
<evidence type="ECO:0000256" key="1">
    <source>
        <dbReference type="ARBA" id="ARBA00004651"/>
    </source>
</evidence>
<evidence type="ECO:0000256" key="4">
    <source>
        <dbReference type="ARBA" id="ARBA00022448"/>
    </source>
</evidence>
<name>A0A1H0R784_9BACI</name>
<keyword evidence="4 12" id="KW-0813">Transport</keyword>
<accession>A0A1H0R784</accession>
<keyword evidence="11 12" id="KW-1006">Bacterial flagellum protein export</keyword>
<keyword evidence="5 12" id="KW-1003">Cell membrane</keyword>
<keyword evidence="10 12" id="KW-0472">Membrane</keyword>
<dbReference type="PRINTS" id="PR00950">
    <property type="entry name" value="TYPE3IMSPROT"/>
</dbReference>
<dbReference type="NCBIfam" id="TIGR00328">
    <property type="entry name" value="flhB"/>
    <property type="match status" value="1"/>
</dbReference>
<dbReference type="GO" id="GO:0005886">
    <property type="term" value="C:plasma membrane"/>
    <property type="evidence" value="ECO:0007669"/>
    <property type="project" value="UniProtKB-SubCell"/>
</dbReference>
<evidence type="ECO:0000256" key="3">
    <source>
        <dbReference type="ARBA" id="ARBA00021622"/>
    </source>
</evidence>
<comment type="similarity">
    <text evidence="2 12">Belongs to the type III secretion exporter family.</text>
</comment>
<keyword evidence="9 12" id="KW-1133">Transmembrane helix</keyword>
<evidence type="ECO:0000256" key="2">
    <source>
        <dbReference type="ARBA" id="ARBA00010690"/>
    </source>
</evidence>
<keyword evidence="13" id="KW-0966">Cell projection</keyword>
<evidence type="ECO:0000256" key="10">
    <source>
        <dbReference type="ARBA" id="ARBA00023136"/>
    </source>
</evidence>
<evidence type="ECO:0000256" key="8">
    <source>
        <dbReference type="ARBA" id="ARBA00022927"/>
    </source>
</evidence>
<feature type="transmembrane region" description="Helical" evidence="12">
    <location>
        <begin position="194"/>
        <end position="217"/>
    </location>
</feature>
<evidence type="ECO:0000256" key="11">
    <source>
        <dbReference type="ARBA" id="ARBA00023225"/>
    </source>
</evidence>
<dbReference type="InterPro" id="IPR029025">
    <property type="entry name" value="T3SS_substrate_exporter_C"/>
</dbReference>
<dbReference type="OrthoDB" id="9807950at2"/>
<dbReference type="STRING" id="930152.SAMN05216565_10264"/>
<gene>
    <name evidence="12" type="primary">flhB</name>
    <name evidence="13" type="ORF">SAMN05216565_10264</name>
</gene>
<dbReference type="Proteomes" id="UP000199159">
    <property type="component" value="Unassembled WGS sequence"/>
</dbReference>
<dbReference type="GO" id="GO:0009306">
    <property type="term" value="P:protein secretion"/>
    <property type="evidence" value="ECO:0007669"/>
    <property type="project" value="InterPro"/>
</dbReference>
<dbReference type="Gene3D" id="6.10.250.2080">
    <property type="match status" value="1"/>
</dbReference>
<evidence type="ECO:0000256" key="9">
    <source>
        <dbReference type="ARBA" id="ARBA00022989"/>
    </source>
</evidence>
<dbReference type="InterPro" id="IPR006136">
    <property type="entry name" value="FlhB"/>
</dbReference>
<evidence type="ECO:0000313" key="14">
    <source>
        <dbReference type="Proteomes" id="UP000199159"/>
    </source>
</evidence>
<dbReference type="Pfam" id="PF01312">
    <property type="entry name" value="Bac_export_2"/>
    <property type="match status" value="1"/>
</dbReference>
<dbReference type="EMBL" id="FNJU01000002">
    <property type="protein sequence ID" value="SDP25009.1"/>
    <property type="molecule type" value="Genomic_DNA"/>
</dbReference>
<comment type="subcellular location">
    <subcellularLocation>
        <location evidence="1">Cell membrane</location>
        <topology evidence="1">Multi-pass membrane protein</topology>
    </subcellularLocation>
</comment>
<evidence type="ECO:0000256" key="7">
    <source>
        <dbReference type="ARBA" id="ARBA00022795"/>
    </source>
</evidence>
<organism evidence="13 14">
    <name type="scientific">Litchfieldia salsa</name>
    <dbReference type="NCBI Taxonomy" id="930152"/>
    <lineage>
        <taxon>Bacteria</taxon>
        <taxon>Bacillati</taxon>
        <taxon>Bacillota</taxon>
        <taxon>Bacilli</taxon>
        <taxon>Bacillales</taxon>
        <taxon>Bacillaceae</taxon>
        <taxon>Litchfieldia</taxon>
    </lineage>
</organism>
<dbReference type="AlphaFoldDB" id="A0A1H0R784"/>
<dbReference type="Gene3D" id="3.40.1690.10">
    <property type="entry name" value="secretion proteins EscU"/>
    <property type="match status" value="1"/>
</dbReference>
<sequence length="360" mass="41042">MYLVRLDLQYFAGEKTEKATPKKRQDSRKKGQVAKSADVNTAILVLFIFLLLLFIGGFMRDKMLFLLQHSFQEYMHLDLTEKTIEQIFLEVSIESAIILGPILGIALIGGVAANLLQVGFLHAPESIHMKLNKLDPIQGFKRIYSVRAIVEMLKSILKIGFIGMVAFAVIWVNFEQIMRMSHVSVEESLITISKITVQMGLFSAAALLMLSVLDYVYQRYDFEKNIRMSHQDIKDEYKKTEGDPLIKSKIKQKQREMAMQRMMQDVPKADVIITNPTHYAVAIKYDENRADAPYVVAKGVDFVAQKIKEIGKEHNIVTVENVPLARGLYSQTEIGDIVPETFFKAIAEILAYVYRLKQKI</sequence>
<dbReference type="PANTHER" id="PTHR30531">
    <property type="entry name" value="FLAGELLAR BIOSYNTHETIC PROTEIN FLHB"/>
    <property type="match status" value="1"/>
</dbReference>
<protein>
    <recommendedName>
        <fullName evidence="3 12">Flagellar biosynthetic protein FlhB</fullName>
    </recommendedName>
</protein>
<dbReference type="PANTHER" id="PTHR30531:SF12">
    <property type="entry name" value="FLAGELLAR BIOSYNTHETIC PROTEIN FLHB"/>
    <property type="match status" value="1"/>
</dbReference>
<keyword evidence="7 12" id="KW-1005">Bacterial flagellum biogenesis</keyword>
<keyword evidence="14" id="KW-1185">Reference proteome</keyword>
<dbReference type="RefSeq" id="WP_090850254.1">
    <property type="nucleotide sequence ID" value="NZ_FNJU01000002.1"/>
</dbReference>
<feature type="transmembrane region" description="Helical" evidence="12">
    <location>
        <begin position="156"/>
        <end position="174"/>
    </location>
</feature>
<evidence type="ECO:0000313" key="13">
    <source>
        <dbReference type="EMBL" id="SDP25009.1"/>
    </source>
</evidence>
<feature type="transmembrane region" description="Helical" evidence="12">
    <location>
        <begin position="98"/>
        <end position="123"/>
    </location>
</feature>
<evidence type="ECO:0000256" key="5">
    <source>
        <dbReference type="ARBA" id="ARBA00022475"/>
    </source>
</evidence>
<dbReference type="FunFam" id="3.40.1690.10:FF:000001">
    <property type="entry name" value="Flagellar biosynthetic protein FlhB"/>
    <property type="match status" value="1"/>
</dbReference>
<evidence type="ECO:0000256" key="12">
    <source>
        <dbReference type="RuleBase" id="RU364091"/>
    </source>
</evidence>
<evidence type="ECO:0000256" key="6">
    <source>
        <dbReference type="ARBA" id="ARBA00022692"/>
    </source>
</evidence>
<comment type="function">
    <text evidence="12">Required for formation of the rod structure in the basal body of the flagellar apparatus. Together with FliI and FliH, may constitute the export apparatus of flagellin.</text>
</comment>
<keyword evidence="8 12" id="KW-0653">Protein transport</keyword>
<keyword evidence="13" id="KW-0282">Flagellum</keyword>
<keyword evidence="13" id="KW-0969">Cilium</keyword>
<dbReference type="SUPFAM" id="SSF160544">
    <property type="entry name" value="EscU C-terminal domain-like"/>
    <property type="match status" value="1"/>
</dbReference>
<reference evidence="14" key="1">
    <citation type="submission" date="2016-10" db="EMBL/GenBank/DDBJ databases">
        <authorList>
            <person name="Varghese N."/>
            <person name="Submissions S."/>
        </authorList>
    </citation>
    <scope>NUCLEOTIDE SEQUENCE [LARGE SCALE GENOMIC DNA]</scope>
    <source>
        <strain evidence="14">IBRC-M10078</strain>
    </source>
</reference>